<accession>A0AAX1MZ82</accession>
<proteinExistence type="predicted"/>
<keyword evidence="1" id="KW-0489">Methyltransferase</keyword>
<dbReference type="GO" id="GO:0032259">
    <property type="term" value="P:methylation"/>
    <property type="evidence" value="ECO:0007669"/>
    <property type="project" value="UniProtKB-KW"/>
</dbReference>
<keyword evidence="1" id="KW-0808">Transferase</keyword>
<reference evidence="1 2" key="1">
    <citation type="submission" date="2021-05" db="EMBL/GenBank/DDBJ databases">
        <title>Comparative genomic studies on the polysaccharide-degrading batcterial strains of the Flammeovirga genus.</title>
        <authorList>
            <person name="Zewei F."/>
            <person name="Zheng Z."/>
            <person name="Yu L."/>
            <person name="Ruyue G."/>
            <person name="Yanhong M."/>
            <person name="Yuanyuan C."/>
            <person name="Jingyan G."/>
            <person name="Wenjun H."/>
        </authorList>
    </citation>
    <scope>NUCLEOTIDE SEQUENCE [LARGE SCALE GENOMIC DNA]</scope>
    <source>
        <strain evidence="1 2">NBRC:100898</strain>
    </source>
</reference>
<protein>
    <submittedName>
        <fullName evidence="1">Class I SAM-dependent methyltransferase</fullName>
    </submittedName>
</protein>
<dbReference type="InterPro" id="IPR029063">
    <property type="entry name" value="SAM-dependent_MTases_sf"/>
</dbReference>
<evidence type="ECO:0000313" key="2">
    <source>
        <dbReference type="Proteomes" id="UP000678679"/>
    </source>
</evidence>
<dbReference type="KEGG" id="fya:KMW28_12865"/>
<sequence length="219" mass="25174">MLENTTVKHYPELTAIHRKSISFPSRFLLEKGFLIGDVLDFGAGHGKDTQELNDKGLKVDQYDPHFSPVFPIKKYETIICHYVLNVLEKTDQSKVLAEVSMLLKQGGKAYFTVRRDLVKEGIRIHAIYKKPTYQCNVILPFPSLMKTKHCEIYEYTKPSDPWLITETISVAAVWENNKVQYKKKESVNARTGKAIELLKEVLGEERSQCFIPRINTNLV</sequence>
<gene>
    <name evidence="1" type="ORF">KMW28_12865</name>
</gene>
<dbReference type="EMBL" id="CP076132">
    <property type="protein sequence ID" value="QWG00544.1"/>
    <property type="molecule type" value="Genomic_DNA"/>
</dbReference>
<name>A0AAX1MZ82_9BACT</name>
<dbReference type="Pfam" id="PF13489">
    <property type="entry name" value="Methyltransf_23"/>
    <property type="match status" value="1"/>
</dbReference>
<dbReference type="AlphaFoldDB" id="A0AAX1MZ82"/>
<keyword evidence="2" id="KW-1185">Reference proteome</keyword>
<dbReference type="Proteomes" id="UP000678679">
    <property type="component" value="Chromosome 1"/>
</dbReference>
<evidence type="ECO:0000313" key="1">
    <source>
        <dbReference type="EMBL" id="QWG00544.1"/>
    </source>
</evidence>
<organism evidence="1 2">
    <name type="scientific">Flammeovirga yaeyamensis</name>
    <dbReference type="NCBI Taxonomy" id="367791"/>
    <lineage>
        <taxon>Bacteria</taxon>
        <taxon>Pseudomonadati</taxon>
        <taxon>Bacteroidota</taxon>
        <taxon>Cytophagia</taxon>
        <taxon>Cytophagales</taxon>
        <taxon>Flammeovirgaceae</taxon>
        <taxon>Flammeovirga</taxon>
    </lineage>
</organism>
<dbReference type="RefSeq" id="WP_169663063.1">
    <property type="nucleotide sequence ID" value="NZ_CP076132.1"/>
</dbReference>
<dbReference type="SUPFAM" id="SSF53335">
    <property type="entry name" value="S-adenosyl-L-methionine-dependent methyltransferases"/>
    <property type="match status" value="1"/>
</dbReference>
<dbReference type="GO" id="GO:0008168">
    <property type="term" value="F:methyltransferase activity"/>
    <property type="evidence" value="ECO:0007669"/>
    <property type="project" value="UniProtKB-KW"/>
</dbReference>
<dbReference type="Gene3D" id="3.40.50.150">
    <property type="entry name" value="Vaccinia Virus protein VP39"/>
    <property type="match status" value="1"/>
</dbReference>